<evidence type="ECO:0000256" key="1">
    <source>
        <dbReference type="SAM" id="MobiDB-lite"/>
    </source>
</evidence>
<name>A0A975GQ84_9BACT</name>
<reference evidence="2" key="1">
    <citation type="journal article" date="2021" name="Microb. Physiol.">
        <title>Proteogenomic Insights into the Physiology of Marine, Sulfate-Reducing, Filamentous Desulfonema limicola and Desulfonema magnum.</title>
        <authorList>
            <person name="Schnaars V."/>
            <person name="Wohlbrand L."/>
            <person name="Scheve S."/>
            <person name="Hinrichs C."/>
            <person name="Reinhardt R."/>
            <person name="Rabus R."/>
        </authorList>
    </citation>
    <scope>NUCLEOTIDE SEQUENCE</scope>
    <source>
        <strain evidence="2">4be13</strain>
    </source>
</reference>
<sequence>MERFQSAESVLKKSNFFRQSDFSPDKHHPKPIALFPNK</sequence>
<gene>
    <name evidence="2" type="ORF">dnm_056650</name>
</gene>
<dbReference type="AlphaFoldDB" id="A0A975GQ84"/>
<organism evidence="2 3">
    <name type="scientific">Desulfonema magnum</name>
    <dbReference type="NCBI Taxonomy" id="45655"/>
    <lineage>
        <taxon>Bacteria</taxon>
        <taxon>Pseudomonadati</taxon>
        <taxon>Thermodesulfobacteriota</taxon>
        <taxon>Desulfobacteria</taxon>
        <taxon>Desulfobacterales</taxon>
        <taxon>Desulfococcaceae</taxon>
        <taxon>Desulfonema</taxon>
    </lineage>
</organism>
<accession>A0A975GQ84</accession>
<keyword evidence="3" id="KW-1185">Reference proteome</keyword>
<dbReference type="EMBL" id="CP061800">
    <property type="protein sequence ID" value="QTA89609.1"/>
    <property type="molecule type" value="Genomic_DNA"/>
</dbReference>
<protein>
    <submittedName>
        <fullName evidence="2">Uncharacterized protein</fullName>
    </submittedName>
</protein>
<dbReference type="Proteomes" id="UP000663722">
    <property type="component" value="Chromosome"/>
</dbReference>
<evidence type="ECO:0000313" key="2">
    <source>
        <dbReference type="EMBL" id="QTA89609.1"/>
    </source>
</evidence>
<proteinExistence type="predicted"/>
<evidence type="ECO:0000313" key="3">
    <source>
        <dbReference type="Proteomes" id="UP000663722"/>
    </source>
</evidence>
<dbReference type="KEGG" id="dmm:dnm_056650"/>
<feature type="region of interest" description="Disordered" evidence="1">
    <location>
        <begin position="18"/>
        <end position="38"/>
    </location>
</feature>